<accession>U6RGM4</accession>
<dbReference type="HOGENOM" id="CLU_677326_0_0_10"/>
<proteinExistence type="predicted"/>
<dbReference type="PATRIC" id="fig|1121098.3.peg.2280"/>
<dbReference type="OrthoDB" id="1052612at2"/>
<dbReference type="eggNOG" id="ENOG5034AIK">
    <property type="taxonomic scope" value="Bacteria"/>
</dbReference>
<evidence type="ECO:0000313" key="1">
    <source>
        <dbReference type="EMBL" id="EOA54363.1"/>
    </source>
</evidence>
<evidence type="ECO:0008006" key="3">
    <source>
        <dbReference type="Google" id="ProtNLM"/>
    </source>
</evidence>
<dbReference type="AlphaFoldDB" id="U6RGM4"/>
<dbReference type="GeneID" id="60061818"/>
<dbReference type="EMBL" id="AQHY01000026">
    <property type="protein sequence ID" value="EOA54363.1"/>
    <property type="molecule type" value="Genomic_DNA"/>
</dbReference>
<evidence type="ECO:0000313" key="2">
    <source>
        <dbReference type="Proteomes" id="UP000017831"/>
    </source>
</evidence>
<dbReference type="RefSeq" id="WP_005940967.1">
    <property type="nucleotide sequence ID" value="NZ_KB890344.1"/>
</dbReference>
<sequence length="413" mass="47427">MKLKFIPYILFFLLAASCQEKGSKPDTIQQEYKPHIIDLSEAEYSEEPQLLSDFVESIEYIKFSEEPLIPDLVFTYPVEDNEGNLYLDSSNGIHKYTPSGQYVKSLFKKGQGPGELASKIGRSIFNIEKNYVLVTDYGKMDYQKFSLNGDFLGTEPYQLETVSKAIFAFWKNTELYSYIRNAPYEQHSKVNPDSLYFFTVRNLDTDSVIFRLKNHHFDIKGEVIGPRIAIQAAPAYRGIISDSLLWVKPVHVDTVFCTTNWKDLRPFYIIKQSPDAADYEWFTICWAGVNNYSTSELLNKKQLSGVWALKNGLLYAYFQGEEKSGHGFCPADGKAKTYSKLFKNDVDKYCPSIDFSIPMNISSLFCKNGYLYMLVDAFKFFEEGAKPPFPDLKEDSNPVLVKLKLKNGKRRYV</sequence>
<keyword evidence="2" id="KW-1185">Reference proteome</keyword>
<gene>
    <name evidence="1" type="ORF">HMPREF1534_02241</name>
</gene>
<dbReference type="InterPro" id="IPR011042">
    <property type="entry name" value="6-blade_b-propeller_TolB-like"/>
</dbReference>
<name>U6RGM4_9BACT</name>
<reference evidence="1 2" key="1">
    <citation type="submission" date="2013-04" db="EMBL/GenBank/DDBJ databases">
        <title>The Genome Sequence of Bacteroides massiliensis DSM 17679.</title>
        <authorList>
            <consortium name="The Broad Institute Genomics Platform"/>
            <person name="Earl A."/>
            <person name="Ward D."/>
            <person name="Feldgarden M."/>
            <person name="Gevers D."/>
            <person name="Martens E."/>
            <person name="Fenner L."/>
            <person name="Roux V."/>
            <person name="Mallet M.N."/>
            <person name="Raoult D."/>
            <person name="Walker B."/>
            <person name="Young S."/>
            <person name="Zeng Q."/>
            <person name="Gargeya S."/>
            <person name="Fitzgerald M."/>
            <person name="Haas B."/>
            <person name="Abouelleil A."/>
            <person name="Allen A.W."/>
            <person name="Alvarado L."/>
            <person name="Arachchi H.M."/>
            <person name="Berlin A.M."/>
            <person name="Chapman S.B."/>
            <person name="Gainer-Dewar J."/>
            <person name="Goldberg J."/>
            <person name="Griggs A."/>
            <person name="Gujja S."/>
            <person name="Hansen M."/>
            <person name="Howarth C."/>
            <person name="Imamovic A."/>
            <person name="Ireland A."/>
            <person name="Larimer J."/>
            <person name="McCowan C."/>
            <person name="Murphy C."/>
            <person name="Pearson M."/>
            <person name="Poon T.W."/>
            <person name="Priest M."/>
            <person name="Roberts A."/>
            <person name="Saif S."/>
            <person name="Shea T."/>
            <person name="Sisk P."/>
            <person name="Sykes S."/>
            <person name="Wortman J."/>
            <person name="Nusbaum C."/>
            <person name="Birren B."/>
        </authorList>
    </citation>
    <scope>NUCLEOTIDE SEQUENCE [LARGE SCALE GENOMIC DNA]</scope>
    <source>
        <strain evidence="2">B84634 / Timone 84634 / DSM 17679 / JCM 13223</strain>
    </source>
</reference>
<dbReference type="Gene3D" id="2.120.10.30">
    <property type="entry name" value="TolB, C-terminal domain"/>
    <property type="match status" value="1"/>
</dbReference>
<organism evidence="1 2">
    <name type="scientific">Phocaeicola massiliensis B84634 = Timone 84634 = DSM 17679 = JCM 13223</name>
    <dbReference type="NCBI Taxonomy" id="1121098"/>
    <lineage>
        <taxon>Bacteria</taxon>
        <taxon>Pseudomonadati</taxon>
        <taxon>Bacteroidota</taxon>
        <taxon>Bacteroidia</taxon>
        <taxon>Bacteroidales</taxon>
        <taxon>Bacteroidaceae</taxon>
        <taxon>Phocaeicola</taxon>
    </lineage>
</organism>
<dbReference type="STRING" id="1121098.HMPREF1534_02241"/>
<protein>
    <recommendedName>
        <fullName evidence="3">6-bladed beta-propeller</fullName>
    </recommendedName>
</protein>
<comment type="caution">
    <text evidence="1">The sequence shown here is derived from an EMBL/GenBank/DDBJ whole genome shotgun (WGS) entry which is preliminary data.</text>
</comment>
<dbReference type="Proteomes" id="UP000017831">
    <property type="component" value="Unassembled WGS sequence"/>
</dbReference>
<dbReference type="PROSITE" id="PS51257">
    <property type="entry name" value="PROKAR_LIPOPROTEIN"/>
    <property type="match status" value="1"/>
</dbReference>